<dbReference type="Pfam" id="PF10150">
    <property type="entry name" value="RNase_E_G"/>
    <property type="match status" value="1"/>
</dbReference>
<keyword evidence="5" id="KW-0694">RNA-binding</keyword>
<accession>A0A2N3G863</accession>
<feature type="compositionally biased region" description="Basic residues" evidence="6">
    <location>
        <begin position="27"/>
        <end position="38"/>
    </location>
</feature>
<protein>
    <recommendedName>
        <fullName evidence="7">S1 motif domain-containing protein</fullName>
    </recommendedName>
</protein>
<dbReference type="Gene3D" id="2.40.50.140">
    <property type="entry name" value="Nucleic acid-binding proteins"/>
    <property type="match status" value="1"/>
</dbReference>
<reference evidence="8 9" key="1">
    <citation type="journal article" date="2017" name="ISME J.">
        <title>Potential for microbial H2 and metal transformations associated with novel bacteria and archaea in deep terrestrial subsurface sediments.</title>
        <authorList>
            <person name="Hernsdorf A.W."/>
            <person name="Amano Y."/>
            <person name="Miyakawa K."/>
            <person name="Ise K."/>
            <person name="Suzuki Y."/>
            <person name="Anantharaman K."/>
            <person name="Probst A."/>
            <person name="Burstein D."/>
            <person name="Thomas B.C."/>
            <person name="Banfield J.F."/>
        </authorList>
    </citation>
    <scope>NUCLEOTIDE SEQUENCE [LARGE SCALE GENOMIC DNA]</scope>
    <source>
        <strain evidence="8">HGW-Actinobacteria-3</strain>
    </source>
</reference>
<evidence type="ECO:0000313" key="8">
    <source>
        <dbReference type="EMBL" id="PKQ28873.1"/>
    </source>
</evidence>
<dbReference type="InterPro" id="IPR019307">
    <property type="entry name" value="RNA-bd_AU-1/RNase_E/G"/>
</dbReference>
<dbReference type="EMBL" id="PHEX01000003">
    <property type="protein sequence ID" value="PKQ28873.1"/>
    <property type="molecule type" value="Genomic_DNA"/>
</dbReference>
<organism evidence="8 9">
    <name type="scientific">Candidatus Anoxymicrobium japonicum</name>
    <dbReference type="NCBI Taxonomy" id="2013648"/>
    <lineage>
        <taxon>Bacteria</taxon>
        <taxon>Bacillati</taxon>
        <taxon>Actinomycetota</taxon>
        <taxon>Candidatus Geothermincolia</taxon>
        <taxon>Candidatus Geothermincolales</taxon>
        <taxon>Candidatus Anoxymicrobiaceae</taxon>
        <taxon>Candidatus Anoxymicrobium</taxon>
    </lineage>
</organism>
<dbReference type="GO" id="GO:0003723">
    <property type="term" value="F:RNA binding"/>
    <property type="evidence" value="ECO:0007669"/>
    <property type="project" value="UniProtKB-KW"/>
</dbReference>
<dbReference type="PROSITE" id="PS50126">
    <property type="entry name" value="S1"/>
    <property type="match status" value="1"/>
</dbReference>
<dbReference type="CDD" id="cd04453">
    <property type="entry name" value="S1_RNase_E"/>
    <property type="match status" value="1"/>
</dbReference>
<dbReference type="InterPro" id="IPR012340">
    <property type="entry name" value="NA-bd_OB-fold"/>
</dbReference>
<keyword evidence="2" id="KW-0479">Metal-binding</keyword>
<dbReference type="GO" id="GO:0004540">
    <property type="term" value="F:RNA nuclease activity"/>
    <property type="evidence" value="ECO:0007669"/>
    <property type="project" value="InterPro"/>
</dbReference>
<dbReference type="GO" id="GO:0005737">
    <property type="term" value="C:cytoplasm"/>
    <property type="evidence" value="ECO:0007669"/>
    <property type="project" value="TreeGrafter"/>
</dbReference>
<dbReference type="SUPFAM" id="SSF50249">
    <property type="entry name" value="Nucleic acid-binding proteins"/>
    <property type="match status" value="1"/>
</dbReference>
<evidence type="ECO:0000256" key="4">
    <source>
        <dbReference type="ARBA" id="ARBA00022842"/>
    </source>
</evidence>
<comment type="cofactor">
    <cofactor evidence="1">
        <name>Mg(2+)</name>
        <dbReference type="ChEBI" id="CHEBI:18420"/>
    </cofactor>
</comment>
<dbReference type="GO" id="GO:0046872">
    <property type="term" value="F:metal ion binding"/>
    <property type="evidence" value="ECO:0007669"/>
    <property type="project" value="UniProtKB-KW"/>
</dbReference>
<gene>
    <name evidence="8" type="ORF">CVT63_00455</name>
</gene>
<evidence type="ECO:0000256" key="2">
    <source>
        <dbReference type="ARBA" id="ARBA00022723"/>
    </source>
</evidence>
<dbReference type="GO" id="GO:0016787">
    <property type="term" value="F:hydrolase activity"/>
    <property type="evidence" value="ECO:0007669"/>
    <property type="project" value="UniProtKB-KW"/>
</dbReference>
<name>A0A2N3G863_9ACTN</name>
<dbReference type="AlphaFoldDB" id="A0A2N3G863"/>
<sequence length="462" mass="51173">MEQSAGSQDGVVRPSSRQAPVSDGDRRKRGASRRGKPRGKVLNNIKKELIVTCEKGRCRLALLEDDVVAEVYLESTKRRSIVGNIYAGRITAVLSGMSAAFVDIGVGKNALLYLQDLVLMEDGSHVRPGKIGKALKVNDTIVVQVTKDPMSGKGARLTTYLSLPGRLMVYMPQSRRSGVSRRLPQRERDRLRKIQREIETEEGSTIIRTAATKASKKDLSRDLDYLLKQWDEVQNKIADAAPPVLLHAEPDLAVRVVRDTLTRDFKSVVVDNKVEFGRIREYLNRSAPELLDLVQRHKENAPLFAHYGVDRAIEAALRRKVGLPSGGHIVIDEVEALTAIDVNTGSYTGKNSLEATVVKTNLEAAVEVVRQLRLRDIGGIIVIDFIDMEIEENRNKVLETLERELEKDRTKSQIAMLSSLGLVEMTRKNVTEGIIDIMGRTCPHCEGRGLIFNSAAGHGGKS</sequence>
<evidence type="ECO:0000259" key="7">
    <source>
        <dbReference type="PROSITE" id="PS50126"/>
    </source>
</evidence>
<dbReference type="PANTHER" id="PTHR30001">
    <property type="entry name" value="RIBONUCLEASE"/>
    <property type="match status" value="1"/>
</dbReference>
<keyword evidence="4" id="KW-0460">Magnesium</keyword>
<evidence type="ECO:0000256" key="5">
    <source>
        <dbReference type="ARBA" id="ARBA00022884"/>
    </source>
</evidence>
<feature type="domain" description="S1 motif" evidence="7">
    <location>
        <begin position="83"/>
        <end position="160"/>
    </location>
</feature>
<dbReference type="PANTHER" id="PTHR30001:SF0">
    <property type="entry name" value="RIBONUCLEASE G"/>
    <property type="match status" value="1"/>
</dbReference>
<evidence type="ECO:0000256" key="1">
    <source>
        <dbReference type="ARBA" id="ARBA00001946"/>
    </source>
</evidence>
<proteinExistence type="predicted"/>
<evidence type="ECO:0000256" key="3">
    <source>
        <dbReference type="ARBA" id="ARBA00022801"/>
    </source>
</evidence>
<keyword evidence="3" id="KW-0378">Hydrolase</keyword>
<comment type="caution">
    <text evidence="8">The sequence shown here is derived from an EMBL/GenBank/DDBJ whole genome shotgun (WGS) entry which is preliminary data.</text>
</comment>
<dbReference type="Proteomes" id="UP000233654">
    <property type="component" value="Unassembled WGS sequence"/>
</dbReference>
<dbReference type="InterPro" id="IPR003029">
    <property type="entry name" value="S1_domain"/>
</dbReference>
<dbReference type="InterPro" id="IPR004659">
    <property type="entry name" value="RNase_E/G"/>
</dbReference>
<dbReference type="SMART" id="SM00316">
    <property type="entry name" value="S1"/>
    <property type="match status" value="1"/>
</dbReference>
<dbReference type="GO" id="GO:0006364">
    <property type="term" value="P:rRNA processing"/>
    <property type="evidence" value="ECO:0007669"/>
    <property type="project" value="TreeGrafter"/>
</dbReference>
<feature type="region of interest" description="Disordered" evidence="6">
    <location>
        <begin position="1"/>
        <end position="38"/>
    </location>
</feature>
<evidence type="ECO:0000313" key="9">
    <source>
        <dbReference type="Proteomes" id="UP000233654"/>
    </source>
</evidence>
<evidence type="ECO:0000256" key="6">
    <source>
        <dbReference type="SAM" id="MobiDB-lite"/>
    </source>
</evidence>
<dbReference type="NCBIfam" id="TIGR00757">
    <property type="entry name" value="RNaseEG"/>
    <property type="match status" value="1"/>
</dbReference>